<evidence type="ECO:0000313" key="5">
    <source>
        <dbReference type="Proteomes" id="UP000483820"/>
    </source>
</evidence>
<reference evidence="4 5" key="1">
    <citation type="submission" date="2019-12" db="EMBL/GenBank/DDBJ databases">
        <title>Chromosome-level assembly of the Caenorhabditis remanei genome.</title>
        <authorList>
            <person name="Teterina A.A."/>
            <person name="Willis J.H."/>
            <person name="Phillips P.C."/>
        </authorList>
    </citation>
    <scope>NUCLEOTIDE SEQUENCE [LARGE SCALE GENOMIC DNA]</scope>
    <source>
        <strain evidence="4 5">PX506</strain>
        <tissue evidence="4">Whole organism</tissue>
    </source>
</reference>
<dbReference type="Pfam" id="PF00635">
    <property type="entry name" value="Motile_Sperm"/>
    <property type="match status" value="1"/>
</dbReference>
<keyword evidence="1" id="KW-0963">Cytoplasm</keyword>
<dbReference type="InterPro" id="IPR000535">
    <property type="entry name" value="MSP_dom"/>
</dbReference>
<evidence type="ECO:0000256" key="2">
    <source>
        <dbReference type="SAM" id="MobiDB-lite"/>
    </source>
</evidence>
<dbReference type="PANTHER" id="PTHR22947">
    <property type="entry name" value="MAJOR SPERM PROTEIN"/>
    <property type="match status" value="1"/>
</dbReference>
<dbReference type="GeneID" id="9800257"/>
<feature type="region of interest" description="Disordered" evidence="2">
    <location>
        <begin position="1"/>
        <end position="52"/>
    </location>
</feature>
<dbReference type="InterPro" id="IPR008962">
    <property type="entry name" value="PapD-like_sf"/>
</dbReference>
<dbReference type="RefSeq" id="XP_003101615.2">
    <property type="nucleotide sequence ID" value="XM_003101567.2"/>
</dbReference>
<comment type="function">
    <text evidence="1">Central component in molecular interactions underlying sperm crawling. Forms an extensive filament system that extends from sperm villipoda, along the leading edge of the pseudopod.</text>
</comment>
<dbReference type="AlphaFoldDB" id="A0A6A5HCD9"/>
<dbReference type="EMBL" id="WUAV01000002">
    <property type="protein sequence ID" value="KAF1764052.1"/>
    <property type="molecule type" value="Genomic_DNA"/>
</dbReference>
<name>A0A6A5HCD9_CAERE</name>
<sequence length="174" mass="19016">MTKEDNQKENQKESNSKNDKEQKSAKNDGDDANSESSKVPITIDPEEAKFSNAGGKSEHMVVNFTAKRMALKIRCGNALFRVEPTHMIIEPNKCRQLTINRMPGPIQTDKAIVQFIDIEKDAQDPKAAFKAAEAAGTKIPHIKIKLVVSFETSQGHAVGGIRDTGAHSFPESGA</sequence>
<proteinExistence type="predicted"/>
<evidence type="ECO:0000259" key="3">
    <source>
        <dbReference type="PROSITE" id="PS50202"/>
    </source>
</evidence>
<accession>A0A6A5HCD9</accession>
<dbReference type="PANTHER" id="PTHR22947:SF15">
    <property type="entry name" value="MAJOR SPERM PROTEIN"/>
    <property type="match status" value="1"/>
</dbReference>
<dbReference type="PROSITE" id="PS50202">
    <property type="entry name" value="MSP"/>
    <property type="match status" value="1"/>
</dbReference>
<protein>
    <recommendedName>
        <fullName evidence="1">Major sperm protein</fullName>
    </recommendedName>
</protein>
<dbReference type="Gene3D" id="2.60.40.10">
    <property type="entry name" value="Immunoglobulins"/>
    <property type="match status" value="1"/>
</dbReference>
<organism evidence="4 5">
    <name type="scientific">Caenorhabditis remanei</name>
    <name type="common">Caenorhabditis vulgaris</name>
    <dbReference type="NCBI Taxonomy" id="31234"/>
    <lineage>
        <taxon>Eukaryota</taxon>
        <taxon>Metazoa</taxon>
        <taxon>Ecdysozoa</taxon>
        <taxon>Nematoda</taxon>
        <taxon>Chromadorea</taxon>
        <taxon>Rhabditida</taxon>
        <taxon>Rhabditina</taxon>
        <taxon>Rhabditomorpha</taxon>
        <taxon>Rhabditoidea</taxon>
        <taxon>Rhabditidae</taxon>
        <taxon>Peloderinae</taxon>
        <taxon>Caenorhabditis</taxon>
    </lineage>
</organism>
<dbReference type="Proteomes" id="UP000483820">
    <property type="component" value="Chromosome II"/>
</dbReference>
<dbReference type="SUPFAM" id="SSF49354">
    <property type="entry name" value="PapD-like"/>
    <property type="match status" value="1"/>
</dbReference>
<dbReference type="InterPro" id="IPR013783">
    <property type="entry name" value="Ig-like_fold"/>
</dbReference>
<evidence type="ECO:0000256" key="1">
    <source>
        <dbReference type="RuleBase" id="RU003425"/>
    </source>
</evidence>
<dbReference type="CTD" id="9800257"/>
<comment type="caution">
    <text evidence="4">The sequence shown here is derived from an EMBL/GenBank/DDBJ whole genome shotgun (WGS) entry which is preliminary data.</text>
</comment>
<gene>
    <name evidence="4" type="ORF">GCK72_003998</name>
</gene>
<feature type="domain" description="MSP" evidence="3">
    <location>
        <begin position="40"/>
        <end position="147"/>
    </location>
</feature>
<dbReference type="KEGG" id="crq:GCK72_003998"/>
<feature type="compositionally biased region" description="Basic and acidic residues" evidence="2">
    <location>
        <begin position="1"/>
        <end position="29"/>
    </location>
</feature>
<dbReference type="InterPro" id="IPR051774">
    <property type="entry name" value="Sperm-specific_class_P"/>
</dbReference>
<evidence type="ECO:0000313" key="4">
    <source>
        <dbReference type="EMBL" id="KAF1764052.1"/>
    </source>
</evidence>
<keyword evidence="1" id="KW-0206">Cytoskeleton</keyword>